<evidence type="ECO:0000313" key="3">
    <source>
        <dbReference type="EMBL" id="QJR35956.1"/>
    </source>
</evidence>
<reference evidence="3 4" key="1">
    <citation type="submission" date="2020-05" db="EMBL/GenBank/DDBJ databases">
        <title>Complete genome sequence of Gemmatimonas greenlandica TET16.</title>
        <authorList>
            <person name="Zeng Y."/>
        </authorList>
    </citation>
    <scope>NUCLEOTIDE SEQUENCE [LARGE SCALE GENOMIC DNA]</scope>
    <source>
        <strain evidence="3 4">TET16</strain>
    </source>
</reference>
<dbReference type="EMBL" id="CP053085">
    <property type="protein sequence ID" value="QJR35956.1"/>
    <property type="molecule type" value="Genomic_DNA"/>
</dbReference>
<dbReference type="Proteomes" id="UP000500938">
    <property type="component" value="Chromosome"/>
</dbReference>
<organism evidence="3 4">
    <name type="scientific">Gemmatimonas groenlandica</name>
    <dbReference type="NCBI Taxonomy" id="2732249"/>
    <lineage>
        <taxon>Bacteria</taxon>
        <taxon>Pseudomonadati</taxon>
        <taxon>Gemmatimonadota</taxon>
        <taxon>Gemmatimonadia</taxon>
        <taxon>Gemmatimonadales</taxon>
        <taxon>Gemmatimonadaceae</taxon>
        <taxon>Gemmatimonas</taxon>
    </lineage>
</organism>
<gene>
    <name evidence="3" type="ORF">HKW67_10785</name>
</gene>
<dbReference type="SUPFAM" id="SSF103039">
    <property type="entry name" value="CheC-like"/>
    <property type="match status" value="1"/>
</dbReference>
<dbReference type="GO" id="GO:0006935">
    <property type="term" value="P:chemotaxis"/>
    <property type="evidence" value="ECO:0007669"/>
    <property type="project" value="UniProtKB-KW"/>
</dbReference>
<accession>A0A6M4IRD1</accession>
<dbReference type="Gene3D" id="3.40.1550.10">
    <property type="entry name" value="CheC-like"/>
    <property type="match status" value="1"/>
</dbReference>
<keyword evidence="4" id="KW-1185">Reference proteome</keyword>
<evidence type="ECO:0000259" key="2">
    <source>
        <dbReference type="Pfam" id="PF13690"/>
    </source>
</evidence>
<dbReference type="Pfam" id="PF13690">
    <property type="entry name" value="CheX"/>
    <property type="match status" value="1"/>
</dbReference>
<dbReference type="PANTHER" id="PTHR39452:SF1">
    <property type="entry name" value="CHEY-P PHOSPHATASE CHEX"/>
    <property type="match status" value="1"/>
</dbReference>
<keyword evidence="1" id="KW-0145">Chemotaxis</keyword>
<name>A0A6M4IRD1_9BACT</name>
<dbReference type="KEGG" id="ggr:HKW67_10785"/>
<dbReference type="AlphaFoldDB" id="A0A6M4IRD1"/>
<evidence type="ECO:0000313" key="4">
    <source>
        <dbReference type="Proteomes" id="UP000500938"/>
    </source>
</evidence>
<proteinExistence type="predicted"/>
<dbReference type="RefSeq" id="WP_171225387.1">
    <property type="nucleotide sequence ID" value="NZ_CP053085.1"/>
</dbReference>
<dbReference type="PANTHER" id="PTHR39452">
    <property type="entry name" value="CHEY-P PHOSPHATASE CHEX"/>
    <property type="match status" value="1"/>
</dbReference>
<dbReference type="InterPro" id="IPR028051">
    <property type="entry name" value="CheX-like_dom"/>
</dbReference>
<dbReference type="InterPro" id="IPR038756">
    <property type="entry name" value="CheX-like"/>
</dbReference>
<dbReference type="InterPro" id="IPR028976">
    <property type="entry name" value="CheC-like_sf"/>
</dbReference>
<evidence type="ECO:0000256" key="1">
    <source>
        <dbReference type="ARBA" id="ARBA00022500"/>
    </source>
</evidence>
<feature type="domain" description="Chemotaxis phosphatase CheX-like" evidence="2">
    <location>
        <begin position="46"/>
        <end position="140"/>
    </location>
</feature>
<sequence>MSHDAAPVGLHDAVESSIVDLFDTMLGLPIRPSSVLPFSASETSSYTGVVAFDGAWSGMITVQMTPSIARACALTLMNVRGEDLTYDDIVVVVGEIANMIGGNLKSVLVAPATLSLPWVVDGKEFRIGMPDRQELALCAFECVGSQVHVGVFRRDVRVLAA</sequence>
<protein>
    <submittedName>
        <fullName evidence="3">Chemotaxis protein CheX</fullName>
    </submittedName>
</protein>